<keyword evidence="4 9" id="KW-0479">Metal-binding</keyword>
<evidence type="ECO:0000256" key="9">
    <source>
        <dbReference type="HAMAP-Rule" id="MF_01471"/>
    </source>
</evidence>
<keyword evidence="6 9" id="KW-0378">Hydrolase</keyword>
<dbReference type="HAMAP" id="MF_01471">
    <property type="entry name" value="Cas2"/>
    <property type="match status" value="1"/>
</dbReference>
<dbReference type="GO" id="GO:0004519">
    <property type="term" value="F:endonuclease activity"/>
    <property type="evidence" value="ECO:0007669"/>
    <property type="project" value="UniProtKB-KW"/>
</dbReference>
<evidence type="ECO:0000256" key="7">
    <source>
        <dbReference type="ARBA" id="ARBA00022842"/>
    </source>
</evidence>
<evidence type="ECO:0000256" key="2">
    <source>
        <dbReference type="ARBA" id="ARBA00009959"/>
    </source>
</evidence>
<proteinExistence type="inferred from homology"/>
<evidence type="ECO:0000256" key="5">
    <source>
        <dbReference type="ARBA" id="ARBA00022759"/>
    </source>
</evidence>
<keyword evidence="3 9" id="KW-0540">Nuclease</keyword>
<comment type="function">
    <text evidence="9">CRISPR (clustered regularly interspaced short palindromic repeat), is an adaptive immune system that provides protection against mobile genetic elements (viruses, transposable elements and conjugative plasmids). CRISPR clusters contain sequences complementary to antecedent mobile elements and target invading nucleic acids. CRISPR clusters are transcribed and processed into CRISPR RNA (crRNA). Functions as a ssRNA-specific endoribonuclease. Involved in the integration of spacer DNA into the CRISPR cassette.</text>
</comment>
<name>A0ABW3TYX0_9BACL</name>
<evidence type="ECO:0000313" key="12">
    <source>
        <dbReference type="Proteomes" id="UP001597231"/>
    </source>
</evidence>
<dbReference type="CDD" id="cd09725">
    <property type="entry name" value="Cas2_I_II_III"/>
    <property type="match status" value="1"/>
</dbReference>
<dbReference type="SUPFAM" id="SSF143430">
    <property type="entry name" value="TTP0101/SSO1404-like"/>
    <property type="match status" value="1"/>
</dbReference>
<dbReference type="Gene3D" id="3.30.70.240">
    <property type="match status" value="1"/>
</dbReference>
<comment type="similarity">
    <text evidence="2 9 10">Belongs to the CRISPR-associated endoribonuclease Cas2 protein family.</text>
</comment>
<dbReference type="Pfam" id="PF09827">
    <property type="entry name" value="CRISPR_Cas2"/>
    <property type="match status" value="1"/>
</dbReference>
<evidence type="ECO:0000256" key="8">
    <source>
        <dbReference type="ARBA" id="ARBA00023118"/>
    </source>
</evidence>
<feature type="binding site" evidence="9">
    <location>
        <position position="8"/>
    </location>
    <ligand>
        <name>Mg(2+)</name>
        <dbReference type="ChEBI" id="CHEBI:18420"/>
        <note>catalytic</note>
    </ligand>
</feature>
<dbReference type="PANTHER" id="PTHR34405">
    <property type="entry name" value="CRISPR-ASSOCIATED ENDORIBONUCLEASE CAS2"/>
    <property type="match status" value="1"/>
</dbReference>
<dbReference type="PIRSF" id="PIRSF032582">
    <property type="entry name" value="Cas2"/>
    <property type="match status" value="1"/>
</dbReference>
<organism evidence="11 12">
    <name type="scientific">Sporosarcina contaminans</name>
    <dbReference type="NCBI Taxonomy" id="633403"/>
    <lineage>
        <taxon>Bacteria</taxon>
        <taxon>Bacillati</taxon>
        <taxon>Bacillota</taxon>
        <taxon>Bacilli</taxon>
        <taxon>Bacillales</taxon>
        <taxon>Caryophanaceae</taxon>
        <taxon>Sporosarcina</taxon>
    </lineage>
</organism>
<comment type="cofactor">
    <cofactor evidence="1 9">
        <name>Mg(2+)</name>
        <dbReference type="ChEBI" id="CHEBI:18420"/>
    </cofactor>
</comment>
<protein>
    <recommendedName>
        <fullName evidence="9">CRISPR-associated endoribonuclease Cas2</fullName>
        <ecNumber evidence="9">3.1.-.-</ecNumber>
    </recommendedName>
</protein>
<reference evidence="12" key="1">
    <citation type="journal article" date="2019" name="Int. J. Syst. Evol. Microbiol.">
        <title>The Global Catalogue of Microorganisms (GCM) 10K type strain sequencing project: providing services to taxonomists for standard genome sequencing and annotation.</title>
        <authorList>
            <consortium name="The Broad Institute Genomics Platform"/>
            <consortium name="The Broad Institute Genome Sequencing Center for Infectious Disease"/>
            <person name="Wu L."/>
            <person name="Ma J."/>
        </authorList>
    </citation>
    <scope>NUCLEOTIDE SEQUENCE [LARGE SCALE GENOMIC DNA]</scope>
    <source>
        <strain evidence="12">CCUG 53915</strain>
    </source>
</reference>
<accession>A0ABW3TYX0</accession>
<sequence length="96" mass="11156">MLVLVTYDVQTQTESGKRRLRKVAKKCEEYGVRVQNSVFECIVDTTQLRQLEIALEKIIDPNVDSLRYYRIGKKYDTKVRHVGAKPAIKVEDPLIF</sequence>
<evidence type="ECO:0000256" key="4">
    <source>
        <dbReference type="ARBA" id="ARBA00022723"/>
    </source>
</evidence>
<evidence type="ECO:0000256" key="3">
    <source>
        <dbReference type="ARBA" id="ARBA00022722"/>
    </source>
</evidence>
<gene>
    <name evidence="9 11" type="primary">cas2</name>
    <name evidence="11" type="ORF">ACFQ38_05995</name>
</gene>
<keyword evidence="8 9" id="KW-0051">Antiviral defense</keyword>
<dbReference type="Proteomes" id="UP001597231">
    <property type="component" value="Unassembled WGS sequence"/>
</dbReference>
<keyword evidence="7 9" id="KW-0460">Magnesium</keyword>
<dbReference type="InterPro" id="IPR019199">
    <property type="entry name" value="Virulence_VapD/CRISPR_Cas2"/>
</dbReference>
<evidence type="ECO:0000313" key="11">
    <source>
        <dbReference type="EMBL" id="MFD1204663.1"/>
    </source>
</evidence>
<dbReference type="InterPro" id="IPR021127">
    <property type="entry name" value="CRISPR_associated_Cas2"/>
</dbReference>
<comment type="subunit">
    <text evidence="9">Homodimer, forms a heterotetramer with a Cas1 homodimer.</text>
</comment>
<dbReference type="EC" id="3.1.-.-" evidence="9"/>
<dbReference type="RefSeq" id="WP_381480050.1">
    <property type="nucleotide sequence ID" value="NZ_JBHTLT010000028.1"/>
</dbReference>
<keyword evidence="5 9" id="KW-0255">Endonuclease</keyword>
<keyword evidence="12" id="KW-1185">Reference proteome</keyword>
<dbReference type="PANTHER" id="PTHR34405:SF3">
    <property type="entry name" value="CRISPR-ASSOCIATED ENDORIBONUCLEASE CAS2 3"/>
    <property type="match status" value="1"/>
</dbReference>
<dbReference type="NCBIfam" id="TIGR01573">
    <property type="entry name" value="cas2"/>
    <property type="match status" value="1"/>
</dbReference>
<evidence type="ECO:0000256" key="10">
    <source>
        <dbReference type="PIRNR" id="PIRNR032582"/>
    </source>
</evidence>
<dbReference type="EMBL" id="JBHTLT010000028">
    <property type="protein sequence ID" value="MFD1204663.1"/>
    <property type="molecule type" value="Genomic_DNA"/>
</dbReference>
<evidence type="ECO:0000256" key="1">
    <source>
        <dbReference type="ARBA" id="ARBA00001946"/>
    </source>
</evidence>
<comment type="caution">
    <text evidence="11">The sequence shown here is derived from an EMBL/GenBank/DDBJ whole genome shotgun (WGS) entry which is preliminary data.</text>
</comment>
<evidence type="ECO:0000256" key="6">
    <source>
        <dbReference type="ARBA" id="ARBA00022801"/>
    </source>
</evidence>